<dbReference type="STRING" id="1365950.SAMN05428963_101136"/>
<dbReference type="OrthoDB" id="9808685at2"/>
<dbReference type="InterPro" id="IPR016039">
    <property type="entry name" value="Thiolase-like"/>
</dbReference>
<organism evidence="3 4">
    <name type="scientific">Consotaella salsifontis</name>
    <dbReference type="NCBI Taxonomy" id="1365950"/>
    <lineage>
        <taxon>Bacteria</taxon>
        <taxon>Pseudomonadati</taxon>
        <taxon>Pseudomonadota</taxon>
        <taxon>Alphaproteobacteria</taxon>
        <taxon>Hyphomicrobiales</taxon>
        <taxon>Aurantimonadaceae</taxon>
        <taxon>Consotaella</taxon>
    </lineage>
</organism>
<accession>A0A1T4LB67</accession>
<dbReference type="AlphaFoldDB" id="A0A1T4LB67"/>
<dbReference type="InterPro" id="IPR014030">
    <property type="entry name" value="Ketoacyl_synth_N"/>
</dbReference>
<dbReference type="PANTHER" id="PTHR11712:SF336">
    <property type="entry name" value="3-OXOACYL-[ACYL-CARRIER-PROTEIN] SYNTHASE, MITOCHONDRIAL"/>
    <property type="match status" value="1"/>
</dbReference>
<dbReference type="PANTHER" id="PTHR11712">
    <property type="entry name" value="POLYKETIDE SYNTHASE-RELATED"/>
    <property type="match status" value="1"/>
</dbReference>
<dbReference type="GO" id="GO:0006633">
    <property type="term" value="P:fatty acid biosynthetic process"/>
    <property type="evidence" value="ECO:0007669"/>
    <property type="project" value="TreeGrafter"/>
</dbReference>
<name>A0A1T4LB67_9HYPH</name>
<protein>
    <submittedName>
        <fullName evidence="3">3-oxoacyl-[acyl-carrier-protein] synthase II</fullName>
    </submittedName>
</protein>
<evidence type="ECO:0000313" key="3">
    <source>
        <dbReference type="EMBL" id="SJZ51788.1"/>
    </source>
</evidence>
<feature type="domain" description="Beta-ketoacyl synthase-like N-terminal" evidence="2">
    <location>
        <begin position="64"/>
        <end position="255"/>
    </location>
</feature>
<gene>
    <name evidence="3" type="ORF">SAMN05428963_101136</name>
</gene>
<evidence type="ECO:0000256" key="1">
    <source>
        <dbReference type="ARBA" id="ARBA00022679"/>
    </source>
</evidence>
<dbReference type="InterPro" id="IPR000794">
    <property type="entry name" value="Beta-ketoacyl_synthase"/>
</dbReference>
<dbReference type="Proteomes" id="UP000190135">
    <property type="component" value="Unassembled WGS sequence"/>
</dbReference>
<dbReference type="SUPFAM" id="SSF53901">
    <property type="entry name" value="Thiolase-like"/>
    <property type="match status" value="2"/>
</dbReference>
<dbReference type="RefSeq" id="WP_078706451.1">
    <property type="nucleotide sequence ID" value="NZ_FUXL01000001.1"/>
</dbReference>
<dbReference type="NCBIfam" id="NF005084">
    <property type="entry name" value="PRK06519.1"/>
    <property type="match status" value="1"/>
</dbReference>
<dbReference type="EMBL" id="FUXL01000001">
    <property type="protein sequence ID" value="SJZ51788.1"/>
    <property type="molecule type" value="Genomic_DNA"/>
</dbReference>
<dbReference type="Gene3D" id="3.40.47.10">
    <property type="match status" value="1"/>
</dbReference>
<dbReference type="Pfam" id="PF00109">
    <property type="entry name" value="ketoacyl-synt"/>
    <property type="match status" value="1"/>
</dbReference>
<evidence type="ECO:0000313" key="4">
    <source>
        <dbReference type="Proteomes" id="UP000190135"/>
    </source>
</evidence>
<keyword evidence="4" id="KW-1185">Reference proteome</keyword>
<proteinExistence type="predicted"/>
<dbReference type="GO" id="GO:0004315">
    <property type="term" value="F:3-oxoacyl-[acyl-carrier-protein] synthase activity"/>
    <property type="evidence" value="ECO:0007669"/>
    <property type="project" value="TreeGrafter"/>
</dbReference>
<evidence type="ECO:0000259" key="2">
    <source>
        <dbReference type="Pfam" id="PF00109"/>
    </source>
</evidence>
<sequence>MSVSSHDVLVTGIGLVSSLGEGIDAHVEKLAADGPRPVLNTEEFAPFLVHPLPPVDWSTQIPKKGDQRQMETWQKLGTFAAGLALSDAAVGTDPAERGAIDMIVAAGGGERDLQVDSLVMERARGLDDPQSLINQTLTNELRPTLFLAQLSNLMAGNISIVHKVTGSSRTFMGEEASGISAVATAAARIAAGQSEICLIGGAFSAPRKELISNYAMGGFLSSGDWSPVFQRRDAQLGFVPGSVGAFLVLESAEHASRRGARAYARVAQVAADRGARTEEAFATRIKALLNEIGADDDEALLVLSGASGCQPVTEWEKSALDERLQRAALRSFGSLLGHSLEAHFFAGIALGAAALHSGRGLAPFDPIAERASSVAPSQALITTVGHVSGEGMCRLVAVDPS</sequence>
<reference evidence="3 4" key="1">
    <citation type="submission" date="2017-02" db="EMBL/GenBank/DDBJ databases">
        <authorList>
            <person name="Peterson S.W."/>
        </authorList>
    </citation>
    <scope>NUCLEOTIDE SEQUENCE [LARGE SCALE GENOMIC DNA]</scope>
    <source>
        <strain evidence="3 4">USBA 369</strain>
    </source>
</reference>
<keyword evidence="1" id="KW-0808">Transferase</keyword>